<accession>A0A4Y9S1S5</accession>
<dbReference type="AlphaFoldDB" id="A0A4Y9S1S5"/>
<dbReference type="OrthoDB" id="7874519at2"/>
<dbReference type="Proteomes" id="UP000298216">
    <property type="component" value="Unassembled WGS sequence"/>
</dbReference>
<protein>
    <submittedName>
        <fullName evidence="1">Uncharacterized protein</fullName>
    </submittedName>
</protein>
<evidence type="ECO:0000313" key="2">
    <source>
        <dbReference type="Proteomes" id="UP000298216"/>
    </source>
</evidence>
<organism evidence="1 2">
    <name type="scientific">Brevundimonas intermedia</name>
    <dbReference type="NCBI Taxonomy" id="74315"/>
    <lineage>
        <taxon>Bacteria</taxon>
        <taxon>Pseudomonadati</taxon>
        <taxon>Pseudomonadota</taxon>
        <taxon>Alphaproteobacteria</taxon>
        <taxon>Caulobacterales</taxon>
        <taxon>Caulobacteraceae</taxon>
        <taxon>Brevundimonas</taxon>
    </lineage>
</organism>
<dbReference type="RefSeq" id="WP_135193388.1">
    <property type="nucleotide sequence ID" value="NZ_SPVH01000002.1"/>
</dbReference>
<dbReference type="EMBL" id="SPVH01000002">
    <property type="protein sequence ID" value="TFW13996.1"/>
    <property type="molecule type" value="Genomic_DNA"/>
</dbReference>
<gene>
    <name evidence="1" type="ORF">EGY25_01950</name>
</gene>
<evidence type="ECO:0000313" key="1">
    <source>
        <dbReference type="EMBL" id="TFW13996.1"/>
    </source>
</evidence>
<reference evidence="1 2" key="1">
    <citation type="submission" date="2019-03" db="EMBL/GenBank/DDBJ databases">
        <title>Draft genome of Brevundimonas sp. a heavy metal resistant soil bacteria.</title>
        <authorList>
            <person name="Soto J."/>
        </authorList>
    </citation>
    <scope>NUCLEOTIDE SEQUENCE [LARGE SCALE GENOMIC DNA]</scope>
    <source>
        <strain evidence="1 2">B-10</strain>
    </source>
</reference>
<keyword evidence="2" id="KW-1185">Reference proteome</keyword>
<sequence length="66" mass="7630">MIGFLQIEARPIQDIDKASPAGMERKRQKGWSDRWTNAIPVVRAWRVDEPILLERIAPKTYRPEAG</sequence>
<comment type="caution">
    <text evidence="1">The sequence shown here is derived from an EMBL/GenBank/DDBJ whole genome shotgun (WGS) entry which is preliminary data.</text>
</comment>
<name>A0A4Y9S1S5_9CAUL</name>
<proteinExistence type="predicted"/>